<accession>A0A1T2L2U1</accession>
<feature type="transmembrane region" description="Helical" evidence="6">
    <location>
        <begin position="423"/>
        <end position="441"/>
    </location>
</feature>
<dbReference type="GO" id="GO:0009247">
    <property type="term" value="P:glycolipid biosynthetic process"/>
    <property type="evidence" value="ECO:0007669"/>
    <property type="project" value="TreeGrafter"/>
</dbReference>
<dbReference type="Pfam" id="PF12710">
    <property type="entry name" value="HAD"/>
    <property type="match status" value="1"/>
</dbReference>
<dbReference type="OrthoDB" id="9803632at2"/>
<evidence type="ECO:0000313" key="7">
    <source>
        <dbReference type="EMBL" id="OOZ39392.1"/>
    </source>
</evidence>
<keyword evidence="5 6" id="KW-0472">Membrane</keyword>
<evidence type="ECO:0000256" key="4">
    <source>
        <dbReference type="ARBA" id="ARBA00022989"/>
    </source>
</evidence>
<evidence type="ECO:0000256" key="2">
    <source>
        <dbReference type="ARBA" id="ARBA00022475"/>
    </source>
</evidence>
<feature type="transmembrane region" description="Helical" evidence="6">
    <location>
        <begin position="201"/>
        <end position="218"/>
    </location>
</feature>
<comment type="caution">
    <text evidence="7">The sequence shown here is derived from an EMBL/GenBank/DDBJ whole genome shotgun (WGS) entry which is preliminary data.</text>
</comment>
<protein>
    <submittedName>
        <fullName evidence="7">4-hydroxybenzoate polyprenyltransferase</fullName>
    </submittedName>
</protein>
<evidence type="ECO:0000256" key="6">
    <source>
        <dbReference type="SAM" id="Phobius"/>
    </source>
</evidence>
<dbReference type="Proteomes" id="UP000191110">
    <property type="component" value="Unassembled WGS sequence"/>
</dbReference>
<keyword evidence="7" id="KW-0808">Transferase</keyword>
<feature type="transmembrane region" description="Helical" evidence="6">
    <location>
        <begin position="453"/>
        <end position="475"/>
    </location>
</feature>
<dbReference type="InterPro" id="IPR044878">
    <property type="entry name" value="UbiA_sf"/>
</dbReference>
<proteinExistence type="predicted"/>
<dbReference type="Gene3D" id="3.40.50.1000">
    <property type="entry name" value="HAD superfamily/HAD-like"/>
    <property type="match status" value="1"/>
</dbReference>
<comment type="subcellular location">
    <subcellularLocation>
        <location evidence="1">Membrane</location>
        <topology evidence="1">Multi-pass membrane protein</topology>
    </subcellularLocation>
</comment>
<dbReference type="AlphaFoldDB" id="A0A1T2L2U1"/>
<dbReference type="Pfam" id="PF01040">
    <property type="entry name" value="UbiA"/>
    <property type="match status" value="1"/>
</dbReference>
<evidence type="ECO:0000256" key="3">
    <source>
        <dbReference type="ARBA" id="ARBA00022692"/>
    </source>
</evidence>
<feature type="transmembrane region" description="Helical" evidence="6">
    <location>
        <begin position="345"/>
        <end position="361"/>
    </location>
</feature>
<feature type="transmembrane region" description="Helical" evidence="6">
    <location>
        <begin position="30"/>
        <end position="50"/>
    </location>
</feature>
<feature type="transmembrane region" description="Helical" evidence="6">
    <location>
        <begin position="268"/>
        <end position="289"/>
    </location>
</feature>
<dbReference type="InterPro" id="IPR000537">
    <property type="entry name" value="UbiA_prenyltransferase"/>
</dbReference>
<keyword evidence="8" id="KW-1185">Reference proteome</keyword>
<dbReference type="InterPro" id="IPR023214">
    <property type="entry name" value="HAD_sf"/>
</dbReference>
<organism evidence="7 8">
    <name type="scientific">Solemya pervernicosa gill symbiont</name>
    <dbReference type="NCBI Taxonomy" id="642797"/>
    <lineage>
        <taxon>Bacteria</taxon>
        <taxon>Pseudomonadati</taxon>
        <taxon>Pseudomonadota</taxon>
        <taxon>Gammaproteobacteria</taxon>
        <taxon>sulfur-oxidizing symbionts</taxon>
    </lineage>
</organism>
<keyword evidence="3 6" id="KW-0812">Transmembrane</keyword>
<dbReference type="SUPFAM" id="SSF56784">
    <property type="entry name" value="HAD-like"/>
    <property type="match status" value="1"/>
</dbReference>
<dbReference type="PANTHER" id="PTHR11048">
    <property type="entry name" value="PRENYLTRANSFERASES"/>
    <property type="match status" value="1"/>
</dbReference>
<keyword evidence="4 6" id="KW-1133">Transmembrane helix</keyword>
<dbReference type="GO" id="GO:0016765">
    <property type="term" value="F:transferase activity, transferring alkyl or aryl (other than methyl) groups"/>
    <property type="evidence" value="ECO:0007669"/>
    <property type="project" value="InterPro"/>
</dbReference>
<dbReference type="Gene3D" id="1.10.357.140">
    <property type="entry name" value="UbiA prenyltransferase"/>
    <property type="match status" value="1"/>
</dbReference>
<evidence type="ECO:0000256" key="5">
    <source>
        <dbReference type="ARBA" id="ARBA00023136"/>
    </source>
</evidence>
<dbReference type="InterPro" id="IPR039653">
    <property type="entry name" value="Prenyltransferase"/>
</dbReference>
<sequence length="485" mass="53924">MAHKVNTHSPPLVVDLDGTLTPTDTLLESILLQIKASPFTLFLFPFWLLLGRAHFKRKIANNITLPAELLPYNQELLNYLKQQKRIGRKLILATAAHESIASKVSAHLKIFDQVLSTNLNVNLKGKNKLSAIRNAVGNDFSYAGDSPADLPIWESAKTAIFVNLKNKHKDQLSESVIIEREFHIPGPTLVAWIKAIRLHQWTKNILLFIPLLTSFSFIDAEKSASAIIGFLAFSLLASGTYIFNDLWDISSDRQHPTKNNRPFASAQLSIISGIILAATLVTAGIVTGSYLSSDFTLVLILYLALTSLYSFFIKESFLFDAFTLSILYTMRIIAGAVAIGVDTSPWLLTFSLFIFFSLALVKRCSELKSIQDTDREQIIGRSYCTKDLGAIFTLGVGTAISSVIIFGLFILSDNTQERYQSPHLLWLAVLGLCYWLSLIWIKTAHGEMNDDPLIFVFSNIRSLITIILIAAILIISHFSSIGDLV</sequence>
<evidence type="ECO:0000256" key="1">
    <source>
        <dbReference type="ARBA" id="ARBA00004141"/>
    </source>
</evidence>
<name>A0A1T2L2U1_9GAMM</name>
<dbReference type="PANTHER" id="PTHR11048:SF5">
    <property type="entry name" value="DECAPRENYL-PHOSPHATE PHOSPHORIBOSYLTRANSFERASE"/>
    <property type="match status" value="1"/>
</dbReference>
<keyword evidence="2" id="KW-1003">Cell membrane</keyword>
<feature type="transmembrane region" description="Helical" evidence="6">
    <location>
        <begin position="224"/>
        <end position="247"/>
    </location>
</feature>
<dbReference type="CDD" id="cd13963">
    <property type="entry name" value="PT_UbiA_2"/>
    <property type="match status" value="1"/>
</dbReference>
<dbReference type="InterPro" id="IPR036412">
    <property type="entry name" value="HAD-like_sf"/>
</dbReference>
<dbReference type="EMBL" id="MPRL01000053">
    <property type="protein sequence ID" value="OOZ39392.1"/>
    <property type="molecule type" value="Genomic_DNA"/>
</dbReference>
<gene>
    <name evidence="7" type="ORF">BOW53_11845</name>
</gene>
<reference evidence="7 8" key="1">
    <citation type="submission" date="2016-11" db="EMBL/GenBank/DDBJ databases">
        <title>Mixed transmission modes and dynamic genome evolution in an obligate animal-bacterial symbiosis.</title>
        <authorList>
            <person name="Russell S.L."/>
            <person name="Corbett-Detig R.B."/>
            <person name="Cavanaugh C.M."/>
        </authorList>
    </citation>
    <scope>NUCLEOTIDE SEQUENCE [LARGE SCALE GENOMIC DNA]</scope>
    <source>
        <strain evidence="7">Sveles-Q1</strain>
    </source>
</reference>
<feature type="transmembrane region" description="Helical" evidence="6">
    <location>
        <begin position="317"/>
        <end position="339"/>
    </location>
</feature>
<feature type="transmembrane region" description="Helical" evidence="6">
    <location>
        <begin position="388"/>
        <end position="411"/>
    </location>
</feature>
<evidence type="ECO:0000313" key="8">
    <source>
        <dbReference type="Proteomes" id="UP000191110"/>
    </source>
</evidence>
<dbReference type="NCBIfam" id="NF006088">
    <property type="entry name" value="PRK08238.1"/>
    <property type="match status" value="1"/>
</dbReference>
<feature type="transmembrane region" description="Helical" evidence="6">
    <location>
        <begin position="295"/>
        <end position="312"/>
    </location>
</feature>
<dbReference type="GO" id="GO:0005886">
    <property type="term" value="C:plasma membrane"/>
    <property type="evidence" value="ECO:0007669"/>
    <property type="project" value="TreeGrafter"/>
</dbReference>